<evidence type="ECO:0000256" key="7">
    <source>
        <dbReference type="ARBA" id="ARBA00034313"/>
    </source>
</evidence>
<evidence type="ECO:0000256" key="8">
    <source>
        <dbReference type="SAM" id="MobiDB-lite"/>
    </source>
</evidence>
<evidence type="ECO:0000256" key="4">
    <source>
        <dbReference type="ARBA" id="ARBA00023002"/>
    </source>
</evidence>
<gene>
    <name evidence="11" type="ORF">LTR91_000809</name>
</gene>
<dbReference type="InterPro" id="IPR013901">
    <property type="entry name" value="Anthrone_oxy"/>
</dbReference>
<evidence type="ECO:0000256" key="5">
    <source>
        <dbReference type="ARBA" id="ARBA00023033"/>
    </source>
</evidence>
<evidence type="ECO:0000256" key="9">
    <source>
        <dbReference type="SAM" id="Phobius"/>
    </source>
</evidence>
<protein>
    <recommendedName>
        <fullName evidence="13">DUF1772 domain-containing protein</fullName>
    </recommendedName>
</protein>
<evidence type="ECO:0000256" key="2">
    <source>
        <dbReference type="ARBA" id="ARBA00022692"/>
    </source>
</evidence>
<evidence type="ECO:0000313" key="12">
    <source>
        <dbReference type="Proteomes" id="UP001175353"/>
    </source>
</evidence>
<evidence type="ECO:0008006" key="13">
    <source>
        <dbReference type="Google" id="ProtNLM"/>
    </source>
</evidence>
<dbReference type="AlphaFoldDB" id="A0AAN6L1H3"/>
<keyword evidence="6 9" id="KW-0472">Membrane</keyword>
<proteinExistence type="inferred from homology"/>
<keyword evidence="4" id="KW-0560">Oxidoreductase</keyword>
<dbReference type="GO" id="GO:0004497">
    <property type="term" value="F:monooxygenase activity"/>
    <property type="evidence" value="ECO:0007669"/>
    <property type="project" value="UniProtKB-KW"/>
</dbReference>
<evidence type="ECO:0000256" key="10">
    <source>
        <dbReference type="SAM" id="SignalP"/>
    </source>
</evidence>
<accession>A0AAN6L1H3</accession>
<keyword evidence="3 9" id="KW-1133">Transmembrane helix</keyword>
<dbReference type="GO" id="GO:0016020">
    <property type="term" value="C:membrane"/>
    <property type="evidence" value="ECO:0007669"/>
    <property type="project" value="UniProtKB-SubCell"/>
</dbReference>
<comment type="caution">
    <text evidence="11">The sequence shown here is derived from an EMBL/GenBank/DDBJ whole genome shotgun (WGS) entry which is preliminary data.</text>
</comment>
<comment type="subcellular location">
    <subcellularLocation>
        <location evidence="1">Membrane</location>
        <topology evidence="1">Multi-pass membrane protein</topology>
    </subcellularLocation>
</comment>
<feature type="transmembrane region" description="Helical" evidence="9">
    <location>
        <begin position="58"/>
        <end position="79"/>
    </location>
</feature>
<name>A0AAN6L1H3_9PEZI</name>
<dbReference type="EMBL" id="JAUJLE010000003">
    <property type="protein sequence ID" value="KAK1015008.1"/>
    <property type="molecule type" value="Genomic_DNA"/>
</dbReference>
<organism evidence="11 12">
    <name type="scientific">Friedmanniomyces endolithicus</name>
    <dbReference type="NCBI Taxonomy" id="329885"/>
    <lineage>
        <taxon>Eukaryota</taxon>
        <taxon>Fungi</taxon>
        <taxon>Dikarya</taxon>
        <taxon>Ascomycota</taxon>
        <taxon>Pezizomycotina</taxon>
        <taxon>Dothideomycetes</taxon>
        <taxon>Dothideomycetidae</taxon>
        <taxon>Mycosphaerellales</taxon>
        <taxon>Teratosphaeriaceae</taxon>
        <taxon>Friedmanniomyces</taxon>
    </lineage>
</organism>
<keyword evidence="2 9" id="KW-0812">Transmembrane</keyword>
<keyword evidence="5" id="KW-0503">Monooxygenase</keyword>
<evidence type="ECO:0000256" key="6">
    <source>
        <dbReference type="ARBA" id="ARBA00023136"/>
    </source>
</evidence>
<feature type="region of interest" description="Disordered" evidence="8">
    <location>
        <begin position="126"/>
        <end position="145"/>
    </location>
</feature>
<sequence>MSATMSHSLALFSIVASSFTAGAKLAWSLVSFPALLGTLDSIPEAAALDIWYHTFDHGFLMVAPLTLLSGVVCLVNAYLTHTRGSDSTSTGLLFLAGLANIGITPFTFAFGVDVNAELHLRRATHGKKDTSHDARLRSGVRGTTPSQQALGVASTAEVLRRWALLNGVRALLPLTGALLVCGCLLLEV</sequence>
<evidence type="ECO:0000256" key="3">
    <source>
        <dbReference type="ARBA" id="ARBA00022989"/>
    </source>
</evidence>
<dbReference type="Pfam" id="PF08592">
    <property type="entry name" value="Anthrone_oxy"/>
    <property type="match status" value="1"/>
</dbReference>
<reference evidence="11" key="1">
    <citation type="submission" date="2023-06" db="EMBL/GenBank/DDBJ databases">
        <title>Black Yeasts Isolated from many extreme environments.</title>
        <authorList>
            <person name="Coleine C."/>
            <person name="Stajich J.E."/>
            <person name="Selbmann L."/>
        </authorList>
    </citation>
    <scope>NUCLEOTIDE SEQUENCE</scope>
    <source>
        <strain evidence="11">CCFEE 5200</strain>
    </source>
</reference>
<feature type="transmembrane region" description="Helical" evidence="9">
    <location>
        <begin position="91"/>
        <end position="112"/>
    </location>
</feature>
<evidence type="ECO:0000256" key="1">
    <source>
        <dbReference type="ARBA" id="ARBA00004141"/>
    </source>
</evidence>
<comment type="similarity">
    <text evidence="7">Belongs to the anthrone oxygenase family.</text>
</comment>
<dbReference type="PANTHER" id="PTHR35042">
    <property type="entry name" value="ANTHRONE OXYGENASE ENCC"/>
    <property type="match status" value="1"/>
</dbReference>
<evidence type="ECO:0000313" key="11">
    <source>
        <dbReference type="EMBL" id="KAK1015008.1"/>
    </source>
</evidence>
<dbReference type="PANTHER" id="PTHR35042:SF3">
    <property type="entry name" value="ANTHRONE OXYGENASE-RELATED"/>
    <property type="match status" value="1"/>
</dbReference>
<feature type="chain" id="PRO_5042905628" description="DUF1772 domain-containing protein" evidence="10">
    <location>
        <begin position="23"/>
        <end position="188"/>
    </location>
</feature>
<keyword evidence="12" id="KW-1185">Reference proteome</keyword>
<feature type="compositionally biased region" description="Basic and acidic residues" evidence="8">
    <location>
        <begin position="126"/>
        <end position="136"/>
    </location>
</feature>
<keyword evidence="10" id="KW-0732">Signal</keyword>
<dbReference type="Proteomes" id="UP001175353">
    <property type="component" value="Unassembled WGS sequence"/>
</dbReference>
<feature type="signal peptide" evidence="10">
    <location>
        <begin position="1"/>
        <end position="22"/>
    </location>
</feature>